<dbReference type="InterPro" id="IPR018891">
    <property type="entry name" value="AIPR_C"/>
</dbReference>
<feature type="region of interest" description="Disordered" evidence="1">
    <location>
        <begin position="159"/>
        <end position="179"/>
    </location>
</feature>
<sequence>WWKIYGTRLFTKNIRNLLGKTEVNDAIKVTASQNPELFWYYNNGITLLVNSVEPHRRNASRGFERGCFRFTDVSVINGAQTVSSLGMMAGSVGENLSNIKISARFIKLSGNEDIANSITKANNFQNRVLGRDFASQRPEQHRLSKEIAIEGYQYQLLRSGPNDTSGDASIIDLDEAPGQ</sequence>
<reference evidence="3" key="1">
    <citation type="submission" date="2018-07" db="EMBL/GenBank/DDBJ databases">
        <authorList>
            <consortium name="NARMS: The National Antimicrobial Resistance Monitoring System"/>
        </authorList>
    </citation>
    <scope>NUCLEOTIDE SEQUENCE</scope>
    <source>
        <strain evidence="3">CVM N57264F</strain>
    </source>
</reference>
<name>A0A5Z6CR87_SALDE</name>
<feature type="domain" description="Abortive phage infection protein C-terminal" evidence="2">
    <location>
        <begin position="10"/>
        <end position="151"/>
    </location>
</feature>
<evidence type="ECO:0000256" key="1">
    <source>
        <dbReference type="SAM" id="MobiDB-lite"/>
    </source>
</evidence>
<organism evidence="3">
    <name type="scientific">Salmonella derby</name>
    <dbReference type="NCBI Taxonomy" id="28144"/>
    <lineage>
        <taxon>Bacteria</taxon>
        <taxon>Pseudomonadati</taxon>
        <taxon>Pseudomonadota</taxon>
        <taxon>Gammaproteobacteria</taxon>
        <taxon>Enterobacterales</taxon>
        <taxon>Enterobacteriaceae</taxon>
        <taxon>Salmonella</taxon>
    </lineage>
</organism>
<dbReference type="Pfam" id="PF10592">
    <property type="entry name" value="AIPR"/>
    <property type="match status" value="1"/>
</dbReference>
<dbReference type="EMBL" id="AAKJFK010000171">
    <property type="protein sequence ID" value="ECS3239696.1"/>
    <property type="molecule type" value="Genomic_DNA"/>
</dbReference>
<dbReference type="AlphaFoldDB" id="A0A5Z6CR87"/>
<comment type="caution">
    <text evidence="3">The sequence shown here is derived from an EMBL/GenBank/DDBJ whole genome shotgun (WGS) entry which is preliminary data.</text>
</comment>
<proteinExistence type="predicted"/>
<protein>
    <recommendedName>
        <fullName evidence="2">Abortive phage infection protein C-terminal domain-containing protein</fullName>
    </recommendedName>
</protein>
<accession>A0A5Z6CR87</accession>
<evidence type="ECO:0000259" key="2">
    <source>
        <dbReference type="Pfam" id="PF10592"/>
    </source>
</evidence>
<gene>
    <name evidence="3" type="ORF">A3Z62_24145</name>
</gene>
<feature type="non-terminal residue" evidence="3">
    <location>
        <position position="1"/>
    </location>
</feature>
<evidence type="ECO:0000313" key="3">
    <source>
        <dbReference type="EMBL" id="ECS3239696.1"/>
    </source>
</evidence>